<dbReference type="GO" id="GO:0006457">
    <property type="term" value="P:protein folding"/>
    <property type="evidence" value="ECO:0007669"/>
    <property type="project" value="InterPro"/>
</dbReference>
<dbReference type="GO" id="GO:0051082">
    <property type="term" value="F:unfolded protein binding"/>
    <property type="evidence" value="ECO:0007669"/>
    <property type="project" value="InterPro"/>
</dbReference>
<organism evidence="5 6">
    <name type="scientific">Bondarzewia mesenterica</name>
    <dbReference type="NCBI Taxonomy" id="1095465"/>
    <lineage>
        <taxon>Eukaryota</taxon>
        <taxon>Fungi</taxon>
        <taxon>Dikarya</taxon>
        <taxon>Basidiomycota</taxon>
        <taxon>Agaricomycotina</taxon>
        <taxon>Agaricomycetes</taxon>
        <taxon>Russulales</taxon>
        <taxon>Bondarzewiaceae</taxon>
        <taxon>Bondarzewia</taxon>
    </lineage>
</organism>
<name>A0A4S4LQG5_9AGAM</name>
<proteinExistence type="inferred from homology"/>
<accession>A0A4S4LQG5</accession>
<gene>
    <name evidence="5" type="ORF">EW146_g5755</name>
</gene>
<evidence type="ECO:0000256" key="3">
    <source>
        <dbReference type="ARBA" id="ARBA00024667"/>
    </source>
</evidence>
<dbReference type="InterPro" id="IPR009053">
    <property type="entry name" value="Prefoldin"/>
</dbReference>
<dbReference type="Gene3D" id="1.10.287.370">
    <property type="match status" value="1"/>
</dbReference>
<evidence type="ECO:0000313" key="5">
    <source>
        <dbReference type="EMBL" id="THH14586.1"/>
    </source>
</evidence>
<dbReference type="PANTHER" id="PTHR21100">
    <property type="entry name" value="PREFOLDIN SUBUNIT 4"/>
    <property type="match status" value="1"/>
</dbReference>
<dbReference type="FunFam" id="1.10.287.370:FF:000005">
    <property type="entry name" value="Prefoldin subunit 4"/>
    <property type="match status" value="1"/>
</dbReference>
<evidence type="ECO:0000256" key="4">
    <source>
        <dbReference type="SAM" id="Coils"/>
    </source>
</evidence>
<dbReference type="AlphaFoldDB" id="A0A4S4LQG5"/>
<evidence type="ECO:0000256" key="1">
    <source>
        <dbReference type="ARBA" id="ARBA00008045"/>
    </source>
</evidence>
<protein>
    <recommendedName>
        <fullName evidence="7">Prefoldin subunit 4</fullName>
    </recommendedName>
</protein>
<dbReference type="EMBL" id="SGPL01000265">
    <property type="protein sequence ID" value="THH14586.1"/>
    <property type="molecule type" value="Genomic_DNA"/>
</dbReference>
<keyword evidence="6" id="KW-1185">Reference proteome</keyword>
<comment type="similarity">
    <text evidence="1">Belongs to the prefoldin subunit beta family.</text>
</comment>
<reference evidence="5 6" key="1">
    <citation type="submission" date="2019-02" db="EMBL/GenBank/DDBJ databases">
        <title>Genome sequencing of the rare red list fungi Bondarzewia mesenterica.</title>
        <authorList>
            <person name="Buettner E."/>
            <person name="Kellner H."/>
        </authorList>
    </citation>
    <scope>NUCLEOTIDE SEQUENCE [LARGE SCALE GENOMIC DNA]</scope>
    <source>
        <strain evidence="5 6">DSM 108281</strain>
    </source>
</reference>
<keyword evidence="4" id="KW-0175">Coiled coil</keyword>
<dbReference type="GO" id="GO:0016272">
    <property type="term" value="C:prefoldin complex"/>
    <property type="evidence" value="ECO:0007669"/>
    <property type="project" value="InterPro"/>
</dbReference>
<dbReference type="GO" id="GO:0005737">
    <property type="term" value="C:cytoplasm"/>
    <property type="evidence" value="ECO:0007669"/>
    <property type="project" value="TreeGrafter"/>
</dbReference>
<evidence type="ECO:0008006" key="7">
    <source>
        <dbReference type="Google" id="ProtNLM"/>
    </source>
</evidence>
<dbReference type="InterPro" id="IPR002777">
    <property type="entry name" value="PFD_beta-like"/>
</dbReference>
<dbReference type="PANTHER" id="PTHR21100:SF9">
    <property type="entry name" value="PREFOLDIN SUBUNIT 4"/>
    <property type="match status" value="1"/>
</dbReference>
<dbReference type="OrthoDB" id="10250441at2759"/>
<feature type="coiled-coil region" evidence="4">
    <location>
        <begin position="105"/>
        <end position="189"/>
    </location>
</feature>
<evidence type="ECO:0000256" key="2">
    <source>
        <dbReference type="ARBA" id="ARBA00023186"/>
    </source>
</evidence>
<dbReference type="CDD" id="cd23165">
    <property type="entry name" value="Prefoldin_4"/>
    <property type="match status" value="1"/>
</dbReference>
<dbReference type="Pfam" id="PF01920">
    <property type="entry name" value="Prefoldin_2"/>
    <property type="match status" value="1"/>
</dbReference>
<comment type="caution">
    <text evidence="5">The sequence shown here is derived from an EMBL/GenBank/DDBJ whole genome shotgun (WGS) entry which is preliminary data.</text>
</comment>
<sequence>MSAAVEVAAGMTWRFAAVPLHSDHKKRLRRHKSRLVQQSAILEFLQPLLTGHKFTKTVEMRMLAQEEENDEGTDVTWGAFAIISFCQSPKIRSKRAEDQQRINAFSKLNTRMRSIEERREELKQEKEALDDLSMELELADEDEPVLYKVGEAFLRMPHSRASKRLKHDQEQLEKELSALDARAEVCEKDMKDLKVTLYAKFGRAINLDE</sequence>
<comment type="function">
    <text evidence="3">Binds specifically to cytosolic chaperonin (c-CPN) and transfers target proteins to it. Binds to nascent polypeptide chain and promotes folding in an environment in which there are many competing pathways for nonnative proteins.</text>
</comment>
<evidence type="ECO:0000313" key="6">
    <source>
        <dbReference type="Proteomes" id="UP000310158"/>
    </source>
</evidence>
<keyword evidence="2" id="KW-0143">Chaperone</keyword>
<dbReference type="InterPro" id="IPR016661">
    <property type="entry name" value="PFDN4"/>
</dbReference>
<dbReference type="Proteomes" id="UP000310158">
    <property type="component" value="Unassembled WGS sequence"/>
</dbReference>
<dbReference type="SUPFAM" id="SSF46579">
    <property type="entry name" value="Prefoldin"/>
    <property type="match status" value="1"/>
</dbReference>